<keyword evidence="4" id="KW-0863">Zinc-finger</keyword>
<keyword evidence="4" id="KW-0479">Metal-binding</keyword>
<dbReference type="InterPro" id="IPR001356">
    <property type="entry name" value="HD"/>
</dbReference>
<keyword evidence="10" id="KW-1185">Reference proteome</keyword>
<dbReference type="VEuPathDB" id="FungiDB:yc1106_08701"/>
<comment type="subcellular location">
    <subcellularLocation>
        <location evidence="5">Nucleus</location>
    </subcellularLocation>
</comment>
<evidence type="ECO:0000256" key="2">
    <source>
        <dbReference type="ARBA" id="ARBA00023155"/>
    </source>
</evidence>
<feature type="DNA-binding region" description="Homeobox" evidence="5">
    <location>
        <begin position="176"/>
        <end position="238"/>
    </location>
</feature>
<feature type="region of interest" description="Disordered" evidence="6">
    <location>
        <begin position="927"/>
        <end position="965"/>
    </location>
</feature>
<keyword evidence="2 5" id="KW-0371">Homeobox</keyword>
<dbReference type="PROSITE" id="PS00028">
    <property type="entry name" value="ZINC_FINGER_C2H2_1"/>
    <property type="match status" value="1"/>
</dbReference>
<reference evidence="9" key="1">
    <citation type="submission" date="2021-12" db="EMBL/GenBank/DDBJ databases">
        <title>Curvularia clavata genome.</title>
        <authorList>
            <person name="Cao Y."/>
        </authorList>
    </citation>
    <scope>NUCLEOTIDE SEQUENCE</scope>
    <source>
        <strain evidence="9">Yc1106</strain>
    </source>
</reference>
<organism evidence="9 10">
    <name type="scientific">Curvularia clavata</name>
    <dbReference type="NCBI Taxonomy" id="95742"/>
    <lineage>
        <taxon>Eukaryota</taxon>
        <taxon>Fungi</taxon>
        <taxon>Dikarya</taxon>
        <taxon>Ascomycota</taxon>
        <taxon>Pezizomycotina</taxon>
        <taxon>Dothideomycetes</taxon>
        <taxon>Pleosporomycetidae</taxon>
        <taxon>Pleosporales</taxon>
        <taxon>Pleosporineae</taxon>
        <taxon>Pleosporaceae</taxon>
        <taxon>Curvularia</taxon>
    </lineage>
</organism>
<dbReference type="PROSITE" id="PS50157">
    <property type="entry name" value="ZINC_FINGER_C2H2_2"/>
    <property type="match status" value="1"/>
</dbReference>
<dbReference type="GO" id="GO:0006355">
    <property type="term" value="P:regulation of DNA-templated transcription"/>
    <property type="evidence" value="ECO:0007669"/>
    <property type="project" value="InterPro"/>
</dbReference>
<evidence type="ECO:0000313" key="9">
    <source>
        <dbReference type="EMBL" id="USP81427.1"/>
    </source>
</evidence>
<evidence type="ECO:0000256" key="1">
    <source>
        <dbReference type="ARBA" id="ARBA00023125"/>
    </source>
</evidence>
<dbReference type="GO" id="GO:0005634">
    <property type="term" value="C:nucleus"/>
    <property type="evidence" value="ECO:0007669"/>
    <property type="project" value="UniProtKB-SubCell"/>
</dbReference>
<keyword evidence="3 5" id="KW-0539">Nucleus</keyword>
<evidence type="ECO:0000259" key="7">
    <source>
        <dbReference type="PROSITE" id="PS50071"/>
    </source>
</evidence>
<dbReference type="PANTHER" id="PTHR11850">
    <property type="entry name" value="HOMEOBOX PROTEIN TRANSCRIPTION FACTORS"/>
    <property type="match status" value="1"/>
</dbReference>
<evidence type="ECO:0000256" key="5">
    <source>
        <dbReference type="PROSITE-ProRule" id="PRU00108"/>
    </source>
</evidence>
<keyword evidence="4" id="KW-0862">Zinc</keyword>
<dbReference type="SUPFAM" id="SSF46689">
    <property type="entry name" value="Homeodomain-like"/>
    <property type="match status" value="1"/>
</dbReference>
<feature type="domain" description="C2H2-type" evidence="8">
    <location>
        <begin position="432"/>
        <end position="460"/>
    </location>
</feature>
<keyword evidence="1 5" id="KW-0238">DNA-binding</keyword>
<dbReference type="GO" id="GO:0003677">
    <property type="term" value="F:DNA binding"/>
    <property type="evidence" value="ECO:0007669"/>
    <property type="project" value="UniProtKB-UniRule"/>
</dbReference>
<gene>
    <name evidence="9" type="ORF">yc1106_08701</name>
</gene>
<dbReference type="InterPro" id="IPR009057">
    <property type="entry name" value="Homeodomain-like_sf"/>
</dbReference>
<feature type="region of interest" description="Disordered" evidence="6">
    <location>
        <begin position="378"/>
        <end position="426"/>
    </location>
</feature>
<protein>
    <submittedName>
        <fullName evidence="9">Uncharacterized protein</fullName>
    </submittedName>
</protein>
<dbReference type="Pfam" id="PF05920">
    <property type="entry name" value="Homeobox_KN"/>
    <property type="match status" value="1"/>
</dbReference>
<dbReference type="InterPro" id="IPR013087">
    <property type="entry name" value="Znf_C2H2_type"/>
</dbReference>
<evidence type="ECO:0000256" key="6">
    <source>
        <dbReference type="SAM" id="MobiDB-lite"/>
    </source>
</evidence>
<dbReference type="Gene3D" id="1.10.10.60">
    <property type="entry name" value="Homeodomain-like"/>
    <property type="match status" value="1"/>
</dbReference>
<dbReference type="OrthoDB" id="5399138at2759"/>
<dbReference type="AlphaFoldDB" id="A0A9Q9DW19"/>
<dbReference type="PROSITE" id="PS50071">
    <property type="entry name" value="HOMEOBOX_2"/>
    <property type="match status" value="1"/>
</dbReference>
<dbReference type="CDD" id="cd00086">
    <property type="entry name" value="homeodomain"/>
    <property type="match status" value="1"/>
</dbReference>
<name>A0A9Q9DW19_CURCL</name>
<dbReference type="InterPro" id="IPR008422">
    <property type="entry name" value="KN_HD"/>
</dbReference>
<feature type="compositionally biased region" description="Basic residues" evidence="6">
    <location>
        <begin position="230"/>
        <end position="240"/>
    </location>
</feature>
<sequence length="1001" mass="110817">MATNEAAFDMADFVDFGDMSLPGVSQGTDLNIVEPTLDESHPFGEEDSRALGQSAQTTDIDFNTDFSTWLPTYQKSAQPCDYCRSMSLECVIYNVDGTKQLGCSPCNALFRPCSFVNPEMMPAMTQRTALDILDIVSENDTRCFGGLTGKKQMRSLGHVGPITDELHGDPSTRKTTAAAAARFPRAAVKILKDWMLAHIDHPYPTDEDKEMLKEQTGLSIGQISNWMANTRRRQKARPKRSASPSLRPSTKVIDIPAGKTWENMGTSIDSEFSRSHKTLAPKATGRFTVFRVGGRRSDEECLNSDTSISGMPVSQQQECFENEPAPLNAIAHAVKTFDPPEANSQSSSYRKDVSNDSTGSFSVFKAPSISSLETGLTKMSSNSLGSRDSAYSHGSRHSLGSLNSLKAKERRRRRRIPARVSKPSPDEGQRIFQCTFCTDTFKSKYDWSRHEKSLHLSLEKWLCAPLGEIVADKATGKPRCVYCDELDPSKEHLATHNHTACYEKGPESRTFYRKDHLRQHLRLMHGCKMIASMDNWKSEAQYIKSRCGFCGMNFDKWQDRVDHLAKEFRNGANMKNWKGCRGLDPHVAIHVTNAMPPYLIANESKSPFPFSATNSSSLQQLNLSLESRDLEYLLPNNHDLSIAYQDGKDPSKVGPIILTTPKDFSPSGPPNSNPNATCWEILTLQLGRFARQQIEKHGAGSVTDEMLQVESRRILYGDDDPWNQTCAENPEWLNLFKKAHGIDTKAPVKGIDTPYDVYEDLGINSGAAVDSSFNINNFTCEDLPKNDPLRAISFECSLSGSLDHIKGHVRKLSSGRQTPYSVPGLSRSPTSPLSCAPVTSAASDDPLMGVYEPISELACPSNGKGPCFGEHGEKGFSMTKPGSPKRRYWLNETNVHMSPFTSVTDEQQPVYQCSTVGLRSFEPLNDQQCSAAAQSSDDDMQFPSWDQLPEHLQNPTSSAEYSHAGVSASAAADNVLATQWDDTMDFAMDMDMDMDLSLGLN</sequence>
<evidence type="ECO:0000256" key="3">
    <source>
        <dbReference type="ARBA" id="ARBA00023242"/>
    </source>
</evidence>
<feature type="compositionally biased region" description="Basic residues" evidence="6">
    <location>
        <begin position="408"/>
        <end position="417"/>
    </location>
</feature>
<evidence type="ECO:0000313" key="10">
    <source>
        <dbReference type="Proteomes" id="UP001056012"/>
    </source>
</evidence>
<evidence type="ECO:0000259" key="8">
    <source>
        <dbReference type="PROSITE" id="PS50157"/>
    </source>
</evidence>
<feature type="region of interest" description="Disordered" evidence="6">
    <location>
        <begin position="229"/>
        <end position="250"/>
    </location>
</feature>
<evidence type="ECO:0000256" key="4">
    <source>
        <dbReference type="PROSITE-ProRule" id="PRU00042"/>
    </source>
</evidence>
<proteinExistence type="predicted"/>
<dbReference type="EMBL" id="CP089280">
    <property type="protein sequence ID" value="USP81427.1"/>
    <property type="molecule type" value="Genomic_DNA"/>
</dbReference>
<dbReference type="Proteomes" id="UP001056012">
    <property type="component" value="Chromosome 7"/>
</dbReference>
<dbReference type="GO" id="GO:0008270">
    <property type="term" value="F:zinc ion binding"/>
    <property type="evidence" value="ECO:0007669"/>
    <property type="project" value="UniProtKB-KW"/>
</dbReference>
<dbReference type="InterPro" id="IPR050224">
    <property type="entry name" value="TALE_homeobox"/>
</dbReference>
<dbReference type="SMART" id="SM00389">
    <property type="entry name" value="HOX"/>
    <property type="match status" value="1"/>
</dbReference>
<accession>A0A9Q9DW19</accession>
<feature type="domain" description="Homeobox" evidence="7">
    <location>
        <begin position="174"/>
        <end position="237"/>
    </location>
</feature>